<dbReference type="PANTHER" id="PTHR48045:SF3">
    <property type="entry name" value="GLYCOSYLTRANSFERASE"/>
    <property type="match status" value="1"/>
</dbReference>
<comment type="caution">
    <text evidence="1">The sequence shown here is derived from an EMBL/GenBank/DDBJ whole genome shotgun (WGS) entry which is preliminary data.</text>
</comment>
<dbReference type="GO" id="GO:0016740">
    <property type="term" value="F:transferase activity"/>
    <property type="evidence" value="ECO:0007669"/>
    <property type="project" value="UniProtKB-KW"/>
</dbReference>
<accession>A0A314YPV0</accession>
<dbReference type="EMBL" id="PJQY01000735">
    <property type="protein sequence ID" value="PQQ08347.1"/>
    <property type="molecule type" value="Genomic_DNA"/>
</dbReference>
<dbReference type="OrthoDB" id="1925022at2759"/>
<evidence type="ECO:0000313" key="1">
    <source>
        <dbReference type="EMBL" id="PQQ08347.1"/>
    </source>
</evidence>
<name>A0A314YPV0_PRUYE</name>
<dbReference type="SUPFAM" id="SSF53756">
    <property type="entry name" value="UDP-Glycosyltransferase/glycogen phosphorylase"/>
    <property type="match status" value="1"/>
</dbReference>
<sequence length="114" mass="12356">MEAVTAGMPMATWPAFADQFYNETLVTEILGIGVRVVEGAKKWARFGGDRAKKGDIEKAVTKVMVGEEAEEMRSRAKVLGEMARKSVDEGGSSYKDLNALIQELGLHSIAPPQS</sequence>
<keyword evidence="2" id="KW-1185">Reference proteome</keyword>
<protein>
    <submittedName>
        <fullName evidence="1">UDP-glucose flavonoid 3-O-glucosyltransferase 7</fullName>
    </submittedName>
</protein>
<dbReference type="AlphaFoldDB" id="A0A314YPV0"/>
<evidence type="ECO:0000313" key="2">
    <source>
        <dbReference type="Proteomes" id="UP000250321"/>
    </source>
</evidence>
<keyword evidence="1" id="KW-0808">Transferase</keyword>
<dbReference type="Gene3D" id="3.40.50.2000">
    <property type="entry name" value="Glycogen Phosphorylase B"/>
    <property type="match status" value="2"/>
</dbReference>
<reference evidence="1 2" key="1">
    <citation type="submission" date="2018-02" db="EMBL/GenBank/DDBJ databases">
        <title>Draft genome of wild Prunus yedoensis var. nudiflora.</title>
        <authorList>
            <person name="Baek S."/>
            <person name="Kim J.-H."/>
            <person name="Choi K."/>
            <person name="Kim G.-B."/>
            <person name="Cho A."/>
            <person name="Jang H."/>
            <person name="Shin C.-H."/>
            <person name="Yu H.-J."/>
            <person name="Mun J.-H."/>
        </authorList>
    </citation>
    <scope>NUCLEOTIDE SEQUENCE [LARGE SCALE GENOMIC DNA]</scope>
    <source>
        <strain evidence="2">cv. Jeju island</strain>
        <tissue evidence="1">Leaf</tissue>
    </source>
</reference>
<dbReference type="PANTHER" id="PTHR48045">
    <property type="entry name" value="UDP-GLYCOSYLTRANSFERASE 72B1"/>
    <property type="match status" value="1"/>
</dbReference>
<organism evidence="1 2">
    <name type="scientific">Prunus yedoensis var. nudiflora</name>
    <dbReference type="NCBI Taxonomy" id="2094558"/>
    <lineage>
        <taxon>Eukaryota</taxon>
        <taxon>Viridiplantae</taxon>
        <taxon>Streptophyta</taxon>
        <taxon>Embryophyta</taxon>
        <taxon>Tracheophyta</taxon>
        <taxon>Spermatophyta</taxon>
        <taxon>Magnoliopsida</taxon>
        <taxon>eudicotyledons</taxon>
        <taxon>Gunneridae</taxon>
        <taxon>Pentapetalae</taxon>
        <taxon>rosids</taxon>
        <taxon>fabids</taxon>
        <taxon>Rosales</taxon>
        <taxon>Rosaceae</taxon>
        <taxon>Amygdaloideae</taxon>
        <taxon>Amygdaleae</taxon>
        <taxon>Prunus</taxon>
    </lineage>
</organism>
<gene>
    <name evidence="1" type="ORF">Pyn_16471</name>
</gene>
<dbReference type="STRING" id="2094558.A0A314YPV0"/>
<dbReference type="Proteomes" id="UP000250321">
    <property type="component" value="Unassembled WGS sequence"/>
</dbReference>
<proteinExistence type="predicted"/>